<name>A0A420BLM0_SPHD1</name>
<organism evidence="1 2">
    <name type="scientific">Sphingobacterium detergens</name>
    <dbReference type="NCBI Taxonomy" id="1145106"/>
    <lineage>
        <taxon>Bacteria</taxon>
        <taxon>Pseudomonadati</taxon>
        <taxon>Bacteroidota</taxon>
        <taxon>Sphingobacteriia</taxon>
        <taxon>Sphingobacteriales</taxon>
        <taxon>Sphingobacteriaceae</taxon>
        <taxon>Sphingobacterium</taxon>
    </lineage>
</organism>
<comment type="caution">
    <text evidence="1">The sequence shown here is derived from an EMBL/GenBank/DDBJ whole genome shotgun (WGS) entry which is preliminary data.</text>
</comment>
<reference evidence="1 2" key="1">
    <citation type="submission" date="2018-09" db="EMBL/GenBank/DDBJ databases">
        <title>Genomic Encyclopedia of Type Strains, Phase III (KMG-III): the genomes of soil and plant-associated and newly described type strains.</title>
        <authorList>
            <person name="Whitman W."/>
        </authorList>
    </citation>
    <scope>NUCLEOTIDE SEQUENCE [LARGE SCALE GENOMIC DNA]</scope>
    <source>
        <strain evidence="1 2">CECT 7938</strain>
    </source>
</reference>
<dbReference type="EMBL" id="RAPY01000001">
    <property type="protein sequence ID" value="RKE57476.1"/>
    <property type="molecule type" value="Genomic_DNA"/>
</dbReference>
<evidence type="ECO:0000313" key="2">
    <source>
        <dbReference type="Proteomes" id="UP000286246"/>
    </source>
</evidence>
<protein>
    <recommendedName>
        <fullName evidence="3">5-oxoprolinase</fullName>
    </recommendedName>
</protein>
<evidence type="ECO:0000313" key="1">
    <source>
        <dbReference type="EMBL" id="RKE57476.1"/>
    </source>
</evidence>
<dbReference type="RefSeq" id="WP_120259035.1">
    <property type="nucleotide sequence ID" value="NZ_RAPY01000001.1"/>
</dbReference>
<dbReference type="OrthoDB" id="711419at2"/>
<sequence>MATTTNLYQHLLEKFSYYSTDELIQLNNDTILGQGWGSAKATFRTALLSTFSKRGLDLSNIISKEDGFTSVKHVPVRLEHNVLIPLQS</sequence>
<keyword evidence="2" id="KW-1185">Reference proteome</keyword>
<gene>
    <name evidence="1" type="ORF">DFQ12_2364</name>
</gene>
<evidence type="ECO:0008006" key="3">
    <source>
        <dbReference type="Google" id="ProtNLM"/>
    </source>
</evidence>
<dbReference type="AlphaFoldDB" id="A0A420BLM0"/>
<dbReference type="Proteomes" id="UP000286246">
    <property type="component" value="Unassembled WGS sequence"/>
</dbReference>
<proteinExistence type="predicted"/>
<accession>A0A420BLM0</accession>